<dbReference type="SUPFAM" id="SSF50494">
    <property type="entry name" value="Trypsin-like serine proteases"/>
    <property type="match status" value="1"/>
</dbReference>
<dbReference type="EMBL" id="JAFCMP010000537">
    <property type="protein sequence ID" value="KAG5176355.1"/>
    <property type="molecule type" value="Genomic_DNA"/>
</dbReference>
<dbReference type="OrthoDB" id="269605at2759"/>
<sequence length="289" mass="33446">MLRTYKEAARLMPKLHQHTARLTVWFQQSEMGMEKQEILSRATTFATVHPHNGRLVFFTPQHVVAPWRYPDYHAYAMDWLQHVDEKHCTYCLDVRAPDDTGDMTRHHFDKVHYHDTRDVATLQMHPEAEARLKGDLARQNMVLKPVQMRHELQLEEHESCYIAGYEVEEEEDASEDESPAADKEDTREQFPFYVTGAFTLRTERQAYVKTSEVLNFGMCGAPVLDHQQRCCGLVEGIVPSIGDPKAPPPELQSPLYRRVEGNAGVVEADELYHLMIFPPQPAYQRELQQ</sequence>
<evidence type="ECO:0000313" key="1">
    <source>
        <dbReference type="EMBL" id="KAG5176355.1"/>
    </source>
</evidence>
<dbReference type="AlphaFoldDB" id="A0A835YJL3"/>
<proteinExistence type="predicted"/>
<protein>
    <submittedName>
        <fullName evidence="1">Uncharacterized protein</fullName>
    </submittedName>
</protein>
<organism evidence="1 2">
    <name type="scientific">Tribonema minus</name>
    <dbReference type="NCBI Taxonomy" id="303371"/>
    <lineage>
        <taxon>Eukaryota</taxon>
        <taxon>Sar</taxon>
        <taxon>Stramenopiles</taxon>
        <taxon>Ochrophyta</taxon>
        <taxon>PX clade</taxon>
        <taxon>Xanthophyceae</taxon>
        <taxon>Tribonematales</taxon>
        <taxon>Tribonemataceae</taxon>
        <taxon>Tribonema</taxon>
    </lineage>
</organism>
<gene>
    <name evidence="1" type="ORF">JKP88DRAFT_227708</name>
</gene>
<keyword evidence="2" id="KW-1185">Reference proteome</keyword>
<accession>A0A835YJL3</accession>
<evidence type="ECO:0000313" key="2">
    <source>
        <dbReference type="Proteomes" id="UP000664859"/>
    </source>
</evidence>
<comment type="caution">
    <text evidence="1">The sequence shown here is derived from an EMBL/GenBank/DDBJ whole genome shotgun (WGS) entry which is preliminary data.</text>
</comment>
<dbReference type="InterPro" id="IPR009003">
    <property type="entry name" value="Peptidase_S1_PA"/>
</dbReference>
<name>A0A835YJL3_9STRA</name>
<dbReference type="Proteomes" id="UP000664859">
    <property type="component" value="Unassembled WGS sequence"/>
</dbReference>
<reference evidence="1" key="1">
    <citation type="submission" date="2021-02" db="EMBL/GenBank/DDBJ databases">
        <title>First Annotated Genome of the Yellow-green Alga Tribonema minus.</title>
        <authorList>
            <person name="Mahan K.M."/>
        </authorList>
    </citation>
    <scope>NUCLEOTIDE SEQUENCE</scope>
    <source>
        <strain evidence="1">UTEX B ZZ1240</strain>
    </source>
</reference>